<keyword evidence="2" id="KW-0862">Zinc</keyword>
<feature type="binding site" evidence="2">
    <location>
        <position position="281"/>
    </location>
    <ligand>
        <name>Zn(2+)</name>
        <dbReference type="ChEBI" id="CHEBI:29105"/>
        <note>catalytic</note>
    </ligand>
</feature>
<proteinExistence type="inferred from homology"/>
<gene>
    <name evidence="4" type="ORF">KDI_24750</name>
</gene>
<keyword evidence="1 4" id="KW-0121">Carboxypeptidase</keyword>
<comment type="similarity">
    <text evidence="1">Belongs to the peptidase M32 family.</text>
</comment>
<dbReference type="PIRSF" id="PIRSF006615">
    <property type="entry name" value="Zn_crbxpep_Taq"/>
    <property type="match status" value="1"/>
</dbReference>
<feature type="active site" description="Proton donor/acceptor" evidence="3">
    <location>
        <position position="282"/>
    </location>
</feature>
<dbReference type="Pfam" id="PF02074">
    <property type="entry name" value="Peptidase_M32"/>
    <property type="match status" value="1"/>
</dbReference>
<dbReference type="PANTHER" id="PTHR34217:SF1">
    <property type="entry name" value="CARBOXYPEPTIDASE 1"/>
    <property type="match status" value="1"/>
</dbReference>
<keyword evidence="1" id="KW-0378">Hydrolase</keyword>
<evidence type="ECO:0000256" key="2">
    <source>
        <dbReference type="PIRSR" id="PIRSR006615-1"/>
    </source>
</evidence>
<comment type="function">
    <text evidence="1">Broad specificity carboxypetidase that releases amino acids sequentially from the C-terminus, including neutral, aromatic, polar and basic residues.</text>
</comment>
<dbReference type="PRINTS" id="PR00998">
    <property type="entry name" value="CRBOXYPTASET"/>
</dbReference>
<keyword evidence="1" id="KW-0482">Metalloprotease</keyword>
<evidence type="ECO:0000256" key="3">
    <source>
        <dbReference type="PIRSR" id="PIRSR006615-2"/>
    </source>
</evidence>
<dbReference type="GO" id="GO:0006508">
    <property type="term" value="P:proteolysis"/>
    <property type="evidence" value="ECO:0007669"/>
    <property type="project" value="UniProtKB-UniRule"/>
</dbReference>
<evidence type="ECO:0000313" key="5">
    <source>
        <dbReference type="Proteomes" id="UP000322530"/>
    </source>
</evidence>
<comment type="caution">
    <text evidence="4">The sequence shown here is derived from an EMBL/GenBank/DDBJ whole genome shotgun (WGS) entry which is preliminary data.</text>
</comment>
<dbReference type="EMBL" id="BIXY01000033">
    <property type="protein sequence ID" value="GCF08911.1"/>
    <property type="molecule type" value="Genomic_DNA"/>
</dbReference>
<dbReference type="InterPro" id="IPR001333">
    <property type="entry name" value="Peptidase_M32_Taq"/>
</dbReference>
<accession>A0A5A5TBQ0</accession>
<dbReference type="PROSITE" id="PS52034">
    <property type="entry name" value="PEPTIDASE_M32"/>
    <property type="match status" value="1"/>
</dbReference>
<evidence type="ECO:0000256" key="1">
    <source>
        <dbReference type="PIRNR" id="PIRNR006615"/>
    </source>
</evidence>
<organism evidence="4 5">
    <name type="scientific">Dictyobacter arantiisoli</name>
    <dbReference type="NCBI Taxonomy" id="2014874"/>
    <lineage>
        <taxon>Bacteria</taxon>
        <taxon>Bacillati</taxon>
        <taxon>Chloroflexota</taxon>
        <taxon>Ktedonobacteria</taxon>
        <taxon>Ktedonobacterales</taxon>
        <taxon>Dictyobacteraceae</taxon>
        <taxon>Dictyobacter</taxon>
    </lineage>
</organism>
<dbReference type="OrthoDB" id="9772308at2"/>
<feature type="binding site" evidence="2">
    <location>
        <position position="285"/>
    </location>
    <ligand>
        <name>Zn(2+)</name>
        <dbReference type="ChEBI" id="CHEBI:29105"/>
        <note>catalytic</note>
    </ligand>
</feature>
<dbReference type="CDD" id="cd06460">
    <property type="entry name" value="M32_Taq"/>
    <property type="match status" value="1"/>
</dbReference>
<dbReference type="Gene3D" id="1.10.1370.30">
    <property type="match status" value="1"/>
</dbReference>
<name>A0A5A5TBQ0_9CHLR</name>
<dbReference type="SUPFAM" id="SSF55486">
    <property type="entry name" value="Metalloproteases ('zincins'), catalytic domain"/>
    <property type="match status" value="1"/>
</dbReference>
<dbReference type="GO" id="GO:0004181">
    <property type="term" value="F:metallocarboxypeptidase activity"/>
    <property type="evidence" value="ECO:0007669"/>
    <property type="project" value="UniProtKB-UniRule"/>
</dbReference>
<protein>
    <recommendedName>
        <fullName evidence="1">Metal-dependent carboxypeptidase</fullName>
        <ecNumber evidence="1">3.4.17.19</ecNumber>
    </recommendedName>
</protein>
<keyword evidence="5" id="KW-1185">Reference proteome</keyword>
<keyword evidence="1" id="KW-0645">Protease</keyword>
<feature type="binding site" evidence="2">
    <location>
        <position position="311"/>
    </location>
    <ligand>
        <name>Zn(2+)</name>
        <dbReference type="ChEBI" id="CHEBI:29105"/>
        <note>catalytic</note>
    </ligand>
</feature>
<comment type="catalytic activity">
    <reaction evidence="1">
        <text>Release of a C-terminal amino acid with broad specificity, except for -Pro.</text>
        <dbReference type="EC" id="3.4.17.19"/>
    </reaction>
</comment>
<dbReference type="AlphaFoldDB" id="A0A5A5TBQ0"/>
<dbReference type="GO" id="GO:0046872">
    <property type="term" value="F:metal ion binding"/>
    <property type="evidence" value="ECO:0007669"/>
    <property type="project" value="UniProtKB-KW"/>
</dbReference>
<dbReference type="EC" id="3.4.17.19" evidence="1"/>
<keyword evidence="1 2" id="KW-0479">Metal-binding</keyword>
<sequence>MTTQSQAREVRDFTANDARIQSLLEHVRPLMDLTALSALAVWDQSTAMPRGAGVVHMHQAATLQSILHDRQTDPRLGAILDELETVIASDAFNDSDRALVRETRLSYDRACKLPRPFVEETSRVRSASFNAWIEAREKNDFKIFAPWLQRTIALQRELADYYGYAETRYDALLDTYEPGLTTSRVEQLFAPVRTASTALLRRIQDSGRVVDTSSVTGTFAIAQQEELCNRILRTIGYDFNRGYLSRSEHPFTISFGSPYDVRLTTRYEEQYLPMTLMAVIHEGGHGLYEQGIAETLSRTPLAGGVSLGIHESQSRLWENLLARSHAFWQGHYSGLRETFPTQFEHVDLDTYVRALNQVQPSLIRVKADEITYNLHIMIRFEIEKELINGNVAVESLPELWNARYREYLGISASNEVDGVLQDMHWTNGFGYFPTYTLGNLYAAQITHTLRRSFPDFDARLSSGDTSFVLNWLRENIHQYGGIYRPDDLIKQATGEVLNSQYFISYITEKFGKLYGLTEA</sequence>
<reference evidence="4 5" key="1">
    <citation type="submission" date="2019-01" db="EMBL/GenBank/DDBJ databases">
        <title>Draft genome sequence of Dictyobacter sp. Uno17.</title>
        <authorList>
            <person name="Wang C.M."/>
            <person name="Zheng Y."/>
            <person name="Sakai Y."/>
            <person name="Abe K."/>
            <person name="Yokota A."/>
            <person name="Yabe S."/>
        </authorList>
    </citation>
    <scope>NUCLEOTIDE SEQUENCE [LARGE SCALE GENOMIC DNA]</scope>
    <source>
        <strain evidence="4 5">Uno17</strain>
    </source>
</reference>
<dbReference type="Proteomes" id="UP000322530">
    <property type="component" value="Unassembled WGS sequence"/>
</dbReference>
<dbReference type="PANTHER" id="PTHR34217">
    <property type="entry name" value="METAL-DEPENDENT CARBOXYPEPTIDASE"/>
    <property type="match status" value="1"/>
</dbReference>
<dbReference type="RefSeq" id="WP_149401879.1">
    <property type="nucleotide sequence ID" value="NZ_BIXY01000033.1"/>
</dbReference>
<comment type="cofactor">
    <cofactor evidence="2">
        <name>Zn(2+)</name>
        <dbReference type="ChEBI" id="CHEBI:29105"/>
    </cofactor>
    <text evidence="2">Binds 1 zinc ion per subunit.</text>
</comment>
<evidence type="ECO:0000313" key="4">
    <source>
        <dbReference type="EMBL" id="GCF08911.1"/>
    </source>
</evidence>